<comment type="caution">
    <text evidence="6">The sequence shown here is derived from an EMBL/GenBank/DDBJ whole genome shotgun (WGS) entry which is preliminary data.</text>
</comment>
<dbReference type="InterPro" id="IPR050224">
    <property type="entry name" value="TALE_homeobox"/>
</dbReference>
<keyword evidence="7" id="KW-1185">Reference proteome</keyword>
<dbReference type="InterPro" id="IPR008422">
    <property type="entry name" value="KN_HD"/>
</dbReference>
<sequence length="111" mass="13239">MKRTQTLNMKDICKRKLSDLKSDLKEVTLWKELEVIGTERMNRNQSEHLKNWLFQHLDYPYPTADEKKKLSYEAGLSVVQVSGWFQNVRKRKLYQTDIKDRKSECTLSQSD</sequence>
<dbReference type="Gene3D" id="1.10.10.60">
    <property type="entry name" value="Homeodomain-like"/>
    <property type="match status" value="1"/>
</dbReference>
<keyword evidence="3 4" id="KW-0539">Nucleus</keyword>
<dbReference type="Proteomes" id="UP001431209">
    <property type="component" value="Unassembled WGS sequence"/>
</dbReference>
<accession>A0AAW2ZAF0</accession>
<evidence type="ECO:0000259" key="5">
    <source>
        <dbReference type="PROSITE" id="PS50071"/>
    </source>
</evidence>
<reference evidence="6 7" key="1">
    <citation type="submission" date="2024-03" db="EMBL/GenBank/DDBJ databases">
        <title>The Acrasis kona genome and developmental transcriptomes reveal deep origins of eukaryotic multicellular pathways.</title>
        <authorList>
            <person name="Sheikh S."/>
            <person name="Fu C.-J."/>
            <person name="Brown M.W."/>
            <person name="Baldauf S.L."/>
        </authorList>
    </citation>
    <scope>NUCLEOTIDE SEQUENCE [LARGE SCALE GENOMIC DNA]</scope>
    <source>
        <strain evidence="6 7">ATCC MYA-3509</strain>
    </source>
</reference>
<dbReference type="PROSITE" id="PS50071">
    <property type="entry name" value="HOMEOBOX_2"/>
    <property type="match status" value="1"/>
</dbReference>
<keyword evidence="2 4" id="KW-0371">Homeobox</keyword>
<dbReference type="GO" id="GO:0006355">
    <property type="term" value="P:regulation of DNA-templated transcription"/>
    <property type="evidence" value="ECO:0007669"/>
    <property type="project" value="InterPro"/>
</dbReference>
<dbReference type="CDD" id="cd00086">
    <property type="entry name" value="homeodomain"/>
    <property type="match status" value="1"/>
</dbReference>
<protein>
    <recommendedName>
        <fullName evidence="5">Homeobox domain-containing protein</fullName>
    </recommendedName>
</protein>
<dbReference type="SUPFAM" id="SSF46689">
    <property type="entry name" value="Homeodomain-like"/>
    <property type="match status" value="1"/>
</dbReference>
<feature type="DNA-binding region" description="Homeobox" evidence="4">
    <location>
        <begin position="56"/>
        <end position="96"/>
    </location>
</feature>
<comment type="subcellular location">
    <subcellularLocation>
        <location evidence="4">Nucleus</location>
    </subcellularLocation>
</comment>
<dbReference type="SMART" id="SM00389">
    <property type="entry name" value="HOX"/>
    <property type="match status" value="1"/>
</dbReference>
<gene>
    <name evidence="6" type="ORF">AKO1_011991</name>
</gene>
<evidence type="ECO:0000313" key="7">
    <source>
        <dbReference type="Proteomes" id="UP001431209"/>
    </source>
</evidence>
<evidence type="ECO:0000256" key="4">
    <source>
        <dbReference type="PROSITE-ProRule" id="PRU00108"/>
    </source>
</evidence>
<dbReference type="PANTHER" id="PTHR11850">
    <property type="entry name" value="HOMEOBOX PROTEIN TRANSCRIPTION FACTORS"/>
    <property type="match status" value="1"/>
</dbReference>
<dbReference type="InterPro" id="IPR009057">
    <property type="entry name" value="Homeodomain-like_sf"/>
</dbReference>
<dbReference type="AlphaFoldDB" id="A0AAW2ZAF0"/>
<name>A0AAW2ZAF0_9EUKA</name>
<dbReference type="EMBL" id="JAOPGA020001235">
    <property type="protein sequence ID" value="KAL0486425.1"/>
    <property type="molecule type" value="Genomic_DNA"/>
</dbReference>
<evidence type="ECO:0000313" key="6">
    <source>
        <dbReference type="EMBL" id="KAL0486425.1"/>
    </source>
</evidence>
<dbReference type="Pfam" id="PF05920">
    <property type="entry name" value="Homeobox_KN"/>
    <property type="match status" value="1"/>
</dbReference>
<proteinExistence type="predicted"/>
<dbReference type="GO" id="GO:0005634">
    <property type="term" value="C:nucleus"/>
    <property type="evidence" value="ECO:0007669"/>
    <property type="project" value="UniProtKB-SubCell"/>
</dbReference>
<evidence type="ECO:0000256" key="3">
    <source>
        <dbReference type="ARBA" id="ARBA00023242"/>
    </source>
</evidence>
<dbReference type="GO" id="GO:0003677">
    <property type="term" value="F:DNA binding"/>
    <property type="evidence" value="ECO:0007669"/>
    <property type="project" value="UniProtKB-UniRule"/>
</dbReference>
<dbReference type="InterPro" id="IPR001356">
    <property type="entry name" value="HD"/>
</dbReference>
<evidence type="ECO:0000256" key="1">
    <source>
        <dbReference type="ARBA" id="ARBA00023125"/>
    </source>
</evidence>
<organism evidence="6 7">
    <name type="scientific">Acrasis kona</name>
    <dbReference type="NCBI Taxonomy" id="1008807"/>
    <lineage>
        <taxon>Eukaryota</taxon>
        <taxon>Discoba</taxon>
        <taxon>Heterolobosea</taxon>
        <taxon>Tetramitia</taxon>
        <taxon>Eutetramitia</taxon>
        <taxon>Acrasidae</taxon>
        <taxon>Acrasis</taxon>
    </lineage>
</organism>
<feature type="domain" description="Homeobox" evidence="5">
    <location>
        <begin position="54"/>
        <end position="95"/>
    </location>
</feature>
<evidence type="ECO:0000256" key="2">
    <source>
        <dbReference type="ARBA" id="ARBA00023155"/>
    </source>
</evidence>
<keyword evidence="1 4" id="KW-0238">DNA-binding</keyword>